<accession>A0AAV4F963</accession>
<proteinExistence type="predicted"/>
<dbReference type="AlphaFoldDB" id="A0AAV4F963"/>
<comment type="caution">
    <text evidence="1">The sequence shown here is derived from an EMBL/GenBank/DDBJ whole genome shotgun (WGS) entry which is preliminary data.</text>
</comment>
<evidence type="ECO:0000313" key="1">
    <source>
        <dbReference type="EMBL" id="GFR69824.1"/>
    </source>
</evidence>
<dbReference type="Proteomes" id="UP000762676">
    <property type="component" value="Unassembled WGS sequence"/>
</dbReference>
<organism evidence="1 2">
    <name type="scientific">Elysia marginata</name>
    <dbReference type="NCBI Taxonomy" id="1093978"/>
    <lineage>
        <taxon>Eukaryota</taxon>
        <taxon>Metazoa</taxon>
        <taxon>Spiralia</taxon>
        <taxon>Lophotrochozoa</taxon>
        <taxon>Mollusca</taxon>
        <taxon>Gastropoda</taxon>
        <taxon>Heterobranchia</taxon>
        <taxon>Euthyneura</taxon>
        <taxon>Panpulmonata</taxon>
        <taxon>Sacoglossa</taxon>
        <taxon>Placobranchoidea</taxon>
        <taxon>Plakobranchidae</taxon>
        <taxon>Elysia</taxon>
    </lineage>
</organism>
<sequence length="105" mass="12404">MLFYSAQVHVMARRNALRRPQAMLLEKKDAMAMHNFLLQEMASMCSDVRLRWECHDFVRLRNLTVCRLTMFNARKGGEPARLTIREWDDAVAGAWVDPRLMIYFL</sequence>
<dbReference type="PANTHER" id="PTHR33480">
    <property type="entry name" value="SET DOMAIN-CONTAINING PROTEIN-RELATED"/>
    <property type="match status" value="1"/>
</dbReference>
<protein>
    <submittedName>
        <fullName evidence="1">Histone-lysine N-methyltransferase SETD8-A</fullName>
    </submittedName>
</protein>
<dbReference type="EMBL" id="BMAT01004176">
    <property type="protein sequence ID" value="GFR69824.1"/>
    <property type="molecule type" value="Genomic_DNA"/>
</dbReference>
<gene>
    <name evidence="1" type="ORF">ElyMa_002058800</name>
</gene>
<reference evidence="1 2" key="1">
    <citation type="journal article" date="2021" name="Elife">
        <title>Chloroplast acquisition without the gene transfer in kleptoplastic sea slugs, Plakobranchus ocellatus.</title>
        <authorList>
            <person name="Maeda T."/>
            <person name="Takahashi S."/>
            <person name="Yoshida T."/>
            <person name="Shimamura S."/>
            <person name="Takaki Y."/>
            <person name="Nagai Y."/>
            <person name="Toyoda A."/>
            <person name="Suzuki Y."/>
            <person name="Arimoto A."/>
            <person name="Ishii H."/>
            <person name="Satoh N."/>
            <person name="Nishiyama T."/>
            <person name="Hasebe M."/>
            <person name="Maruyama T."/>
            <person name="Minagawa J."/>
            <person name="Obokata J."/>
            <person name="Shigenobu S."/>
        </authorList>
    </citation>
    <scope>NUCLEOTIDE SEQUENCE [LARGE SCALE GENOMIC DNA]</scope>
</reference>
<dbReference type="PANTHER" id="PTHR33480:SF1">
    <property type="entry name" value="TYR RECOMBINASE DOMAIN-CONTAINING PROTEIN"/>
    <property type="match status" value="1"/>
</dbReference>
<keyword evidence="2" id="KW-1185">Reference proteome</keyword>
<evidence type="ECO:0000313" key="2">
    <source>
        <dbReference type="Proteomes" id="UP000762676"/>
    </source>
</evidence>
<name>A0AAV4F963_9GAST</name>